<accession>A0AAE1NGM8</accession>
<dbReference type="Proteomes" id="UP001292094">
    <property type="component" value="Unassembled WGS sequence"/>
</dbReference>
<protein>
    <submittedName>
        <fullName evidence="2">Uncharacterized protein</fullName>
    </submittedName>
</protein>
<reference evidence="2" key="1">
    <citation type="submission" date="2023-11" db="EMBL/GenBank/DDBJ databases">
        <title>Genome assemblies of two species of porcelain crab, Petrolisthes cinctipes and Petrolisthes manimaculis (Anomura: Porcellanidae).</title>
        <authorList>
            <person name="Angst P."/>
        </authorList>
    </citation>
    <scope>NUCLEOTIDE SEQUENCE</scope>
    <source>
        <strain evidence="2">PB745_02</strain>
        <tissue evidence="2">Gill</tissue>
    </source>
</reference>
<name>A0AAE1NGM8_9EUCA</name>
<comment type="caution">
    <text evidence="2">The sequence shown here is derived from an EMBL/GenBank/DDBJ whole genome shotgun (WGS) entry which is preliminary data.</text>
</comment>
<dbReference type="AlphaFoldDB" id="A0AAE1NGM8"/>
<dbReference type="EMBL" id="JAWZYT010006189">
    <property type="protein sequence ID" value="KAK4288667.1"/>
    <property type="molecule type" value="Genomic_DNA"/>
</dbReference>
<organism evidence="2 3">
    <name type="scientific">Petrolisthes manimaculis</name>
    <dbReference type="NCBI Taxonomy" id="1843537"/>
    <lineage>
        <taxon>Eukaryota</taxon>
        <taxon>Metazoa</taxon>
        <taxon>Ecdysozoa</taxon>
        <taxon>Arthropoda</taxon>
        <taxon>Crustacea</taxon>
        <taxon>Multicrustacea</taxon>
        <taxon>Malacostraca</taxon>
        <taxon>Eumalacostraca</taxon>
        <taxon>Eucarida</taxon>
        <taxon>Decapoda</taxon>
        <taxon>Pleocyemata</taxon>
        <taxon>Anomura</taxon>
        <taxon>Galatheoidea</taxon>
        <taxon>Porcellanidae</taxon>
        <taxon>Petrolisthes</taxon>
    </lineage>
</organism>
<keyword evidence="3" id="KW-1185">Reference proteome</keyword>
<evidence type="ECO:0000313" key="3">
    <source>
        <dbReference type="Proteomes" id="UP001292094"/>
    </source>
</evidence>
<proteinExistence type="predicted"/>
<feature type="compositionally biased region" description="Acidic residues" evidence="1">
    <location>
        <begin position="1"/>
        <end position="17"/>
    </location>
</feature>
<gene>
    <name evidence="2" type="ORF">Pmani_038313</name>
</gene>
<feature type="region of interest" description="Disordered" evidence="1">
    <location>
        <begin position="1"/>
        <end position="21"/>
    </location>
</feature>
<evidence type="ECO:0000313" key="2">
    <source>
        <dbReference type="EMBL" id="KAK4288667.1"/>
    </source>
</evidence>
<evidence type="ECO:0000256" key="1">
    <source>
        <dbReference type="SAM" id="MobiDB-lite"/>
    </source>
</evidence>
<sequence length="101" mass="11374">MRGENEEEEEKEEEVEKWEEKCVRNEDERKDYFSLSPSLLLFLSLTFLSSFPPSLPLPHLPYFSSSSSPSLPSFRSSLPLPYLPLLPSSLLNLGISGAAVL</sequence>